<feature type="transmembrane region" description="Helical" evidence="4">
    <location>
        <begin position="362"/>
        <end position="381"/>
    </location>
</feature>
<dbReference type="PROSITE" id="PS00107">
    <property type="entry name" value="PROTEIN_KINASE_ATP"/>
    <property type="match status" value="1"/>
</dbReference>
<feature type="transmembrane region" description="Helical" evidence="4">
    <location>
        <begin position="219"/>
        <end position="244"/>
    </location>
</feature>
<evidence type="ECO:0000313" key="7">
    <source>
        <dbReference type="WBParaSite" id="ACRNAN_Path_940.g3614.t1"/>
    </source>
</evidence>
<dbReference type="InterPro" id="IPR001245">
    <property type="entry name" value="Ser-Thr/Tyr_kinase_cat_dom"/>
</dbReference>
<dbReference type="AlphaFoldDB" id="A0A914CE97"/>
<evidence type="ECO:0000259" key="5">
    <source>
        <dbReference type="PROSITE" id="PS50011"/>
    </source>
</evidence>
<feature type="binding site" evidence="3">
    <location>
        <position position="44"/>
    </location>
    <ligand>
        <name>ATP</name>
        <dbReference type="ChEBI" id="CHEBI:30616"/>
    </ligand>
</feature>
<dbReference type="InterPro" id="IPR008266">
    <property type="entry name" value="Tyr_kinase_AS"/>
</dbReference>
<dbReference type="SUPFAM" id="SSF56112">
    <property type="entry name" value="Protein kinase-like (PK-like)"/>
    <property type="match status" value="1"/>
</dbReference>
<accession>A0A914CE97</accession>
<dbReference type="PROSITE" id="PS50011">
    <property type="entry name" value="PROTEIN_KINASE_DOM"/>
    <property type="match status" value="1"/>
</dbReference>
<keyword evidence="1 3" id="KW-0547">Nucleotide-binding</keyword>
<evidence type="ECO:0000313" key="6">
    <source>
        <dbReference type="Proteomes" id="UP000887540"/>
    </source>
</evidence>
<organism evidence="6 7">
    <name type="scientific">Acrobeloides nanus</name>
    <dbReference type="NCBI Taxonomy" id="290746"/>
    <lineage>
        <taxon>Eukaryota</taxon>
        <taxon>Metazoa</taxon>
        <taxon>Ecdysozoa</taxon>
        <taxon>Nematoda</taxon>
        <taxon>Chromadorea</taxon>
        <taxon>Rhabditida</taxon>
        <taxon>Tylenchina</taxon>
        <taxon>Cephalobomorpha</taxon>
        <taxon>Cephaloboidea</taxon>
        <taxon>Cephalobidae</taxon>
        <taxon>Acrobeloides</taxon>
    </lineage>
</organism>
<dbReference type="PANTHER" id="PTHR24418">
    <property type="entry name" value="TYROSINE-PROTEIN KINASE"/>
    <property type="match status" value="1"/>
</dbReference>
<feature type="transmembrane region" description="Helical" evidence="4">
    <location>
        <begin position="338"/>
        <end position="356"/>
    </location>
</feature>
<dbReference type="GO" id="GO:0005524">
    <property type="term" value="F:ATP binding"/>
    <property type="evidence" value="ECO:0007669"/>
    <property type="project" value="UniProtKB-UniRule"/>
</dbReference>
<evidence type="ECO:0000256" key="2">
    <source>
        <dbReference type="ARBA" id="ARBA00022840"/>
    </source>
</evidence>
<evidence type="ECO:0000256" key="1">
    <source>
        <dbReference type="ARBA" id="ARBA00022741"/>
    </source>
</evidence>
<keyword evidence="4" id="KW-0812">Transmembrane</keyword>
<evidence type="ECO:0000256" key="4">
    <source>
        <dbReference type="SAM" id="Phobius"/>
    </source>
</evidence>
<feature type="domain" description="Protein kinase" evidence="5">
    <location>
        <begin position="13"/>
        <end position="262"/>
    </location>
</feature>
<dbReference type="Pfam" id="PF07714">
    <property type="entry name" value="PK_Tyr_Ser-Thr"/>
    <property type="match status" value="1"/>
</dbReference>
<reference evidence="7" key="1">
    <citation type="submission" date="2022-11" db="UniProtKB">
        <authorList>
            <consortium name="WormBaseParasite"/>
        </authorList>
    </citation>
    <scope>IDENTIFICATION</scope>
</reference>
<sequence length="440" mass="49726">MSSLILISTDKLQISKHKLGSGTFSEVYAGKYIVDDRKTNVAIKNITNVNEQELIKESGIMARLSHMHLSKLYGICLADGCKIVTPLRMLGSLKDYLKNHKDKIKSSDLLLYCYQIADGMAYLAERSIVHRDLATRNVLLKSSKHVEITDFGLSGLIQTDTILPSKMPFRWVAMECLANPKKNLYCEATDVWAFAYESYQLSIVTNSTNISYSAAKTIFYLHCAEVFFLLTSLPISGFFGYLVTKSHQTKIIHINLIYASYFNTVQVYMIVFVRSSLFALKLTCAVEDASIFGPLKIIHILREALIANCAFSLPSLAVDRYFSTRYPEEYERSTTPHIAFINFIISSIFALIIATLRFMNILSISIATLIVAGTLLVSLMVRENLLICKALIPSASFVSILIIFIAILYYFVFTMQDNPDIAHLLYILCYKEKCETSFWC</sequence>
<keyword evidence="2 3" id="KW-0067">ATP-binding</keyword>
<evidence type="ECO:0000256" key="3">
    <source>
        <dbReference type="PROSITE-ProRule" id="PRU10141"/>
    </source>
</evidence>
<dbReference type="WBParaSite" id="ACRNAN_Path_940.g3614.t1">
    <property type="protein sequence ID" value="ACRNAN_Path_940.g3614.t1"/>
    <property type="gene ID" value="ACRNAN_Path_940.g3614"/>
</dbReference>
<dbReference type="InterPro" id="IPR011009">
    <property type="entry name" value="Kinase-like_dom_sf"/>
</dbReference>
<name>A0A914CE97_9BILA</name>
<dbReference type="PROSITE" id="PS00109">
    <property type="entry name" value="PROTEIN_KINASE_TYR"/>
    <property type="match status" value="1"/>
</dbReference>
<keyword evidence="4" id="KW-1133">Transmembrane helix</keyword>
<feature type="transmembrane region" description="Helical" evidence="4">
    <location>
        <begin position="390"/>
        <end position="412"/>
    </location>
</feature>
<proteinExistence type="predicted"/>
<feature type="transmembrane region" description="Helical" evidence="4">
    <location>
        <begin position="256"/>
        <end position="277"/>
    </location>
</feature>
<dbReference type="InterPro" id="IPR000719">
    <property type="entry name" value="Prot_kinase_dom"/>
</dbReference>
<dbReference type="Gene3D" id="3.30.200.20">
    <property type="entry name" value="Phosphorylase Kinase, domain 1"/>
    <property type="match status" value="1"/>
</dbReference>
<dbReference type="Proteomes" id="UP000887540">
    <property type="component" value="Unplaced"/>
</dbReference>
<dbReference type="Gene3D" id="1.10.510.10">
    <property type="entry name" value="Transferase(Phosphotransferase) domain 1"/>
    <property type="match status" value="1"/>
</dbReference>
<dbReference type="SMART" id="SM00219">
    <property type="entry name" value="TyrKc"/>
    <property type="match status" value="1"/>
</dbReference>
<dbReference type="InterPro" id="IPR050198">
    <property type="entry name" value="Non-receptor_tyrosine_kinases"/>
</dbReference>
<protein>
    <submittedName>
        <fullName evidence="7">Protein kinase domain-containing protein</fullName>
    </submittedName>
</protein>
<keyword evidence="6" id="KW-1185">Reference proteome</keyword>
<dbReference type="InterPro" id="IPR020635">
    <property type="entry name" value="Tyr_kinase_cat_dom"/>
</dbReference>
<dbReference type="GO" id="GO:0004713">
    <property type="term" value="F:protein tyrosine kinase activity"/>
    <property type="evidence" value="ECO:0007669"/>
    <property type="project" value="InterPro"/>
</dbReference>
<keyword evidence="4" id="KW-0472">Membrane</keyword>
<dbReference type="InterPro" id="IPR017441">
    <property type="entry name" value="Protein_kinase_ATP_BS"/>
</dbReference>